<dbReference type="EMBL" id="AQHN01000011">
    <property type="protein sequence ID" value="ENN88863.1"/>
    <property type="molecule type" value="Genomic_DNA"/>
</dbReference>
<dbReference type="InterPro" id="IPR002110">
    <property type="entry name" value="Ankyrin_rpt"/>
</dbReference>
<accession>N6UFB3</accession>
<dbReference type="Gene3D" id="1.25.40.20">
    <property type="entry name" value="Ankyrin repeat-containing domain"/>
    <property type="match status" value="1"/>
</dbReference>
<feature type="chain" id="PRO_5004126154" evidence="4">
    <location>
        <begin position="33"/>
        <end position="174"/>
    </location>
</feature>
<feature type="repeat" description="ANK" evidence="3">
    <location>
        <begin position="89"/>
        <end position="121"/>
    </location>
</feature>
<evidence type="ECO:0000256" key="4">
    <source>
        <dbReference type="SAM" id="SignalP"/>
    </source>
</evidence>
<dbReference type="InterPro" id="IPR036770">
    <property type="entry name" value="Ankyrin_rpt-contain_sf"/>
</dbReference>
<dbReference type="SMART" id="SM00248">
    <property type="entry name" value="ANK"/>
    <property type="match status" value="3"/>
</dbReference>
<comment type="caution">
    <text evidence="5">The sequence shown here is derived from an EMBL/GenBank/DDBJ whole genome shotgun (WGS) entry which is preliminary data.</text>
</comment>
<dbReference type="PATRIC" id="fig|363754.4.peg.867"/>
<organism evidence="5 6">
    <name type="scientific">Rhizobium freirei PRF 81</name>
    <dbReference type="NCBI Taxonomy" id="363754"/>
    <lineage>
        <taxon>Bacteria</taxon>
        <taxon>Pseudomonadati</taxon>
        <taxon>Pseudomonadota</taxon>
        <taxon>Alphaproteobacteria</taxon>
        <taxon>Hyphomicrobiales</taxon>
        <taxon>Rhizobiaceae</taxon>
        <taxon>Rhizobium/Agrobacterium group</taxon>
        <taxon>Rhizobium</taxon>
    </lineage>
</organism>
<keyword evidence="6" id="KW-1185">Reference proteome</keyword>
<dbReference type="PANTHER" id="PTHR24171">
    <property type="entry name" value="ANKYRIN REPEAT DOMAIN-CONTAINING PROTEIN 39-RELATED"/>
    <property type="match status" value="1"/>
</dbReference>
<dbReference type="STRING" id="363754.RHSP_11380"/>
<evidence type="ECO:0000256" key="2">
    <source>
        <dbReference type="ARBA" id="ARBA00023043"/>
    </source>
</evidence>
<evidence type="ECO:0000256" key="1">
    <source>
        <dbReference type="ARBA" id="ARBA00022737"/>
    </source>
</evidence>
<feature type="repeat" description="ANK" evidence="3">
    <location>
        <begin position="123"/>
        <end position="155"/>
    </location>
</feature>
<dbReference type="GO" id="GO:0085020">
    <property type="term" value="P:protein K6-linked ubiquitination"/>
    <property type="evidence" value="ECO:0007669"/>
    <property type="project" value="TreeGrafter"/>
</dbReference>
<dbReference type="PANTHER" id="PTHR24171:SF8">
    <property type="entry name" value="BRCA1-ASSOCIATED RING DOMAIN PROTEIN 1"/>
    <property type="match status" value="1"/>
</dbReference>
<dbReference type="Proteomes" id="UP000012429">
    <property type="component" value="Unassembled WGS sequence"/>
</dbReference>
<keyword evidence="2 3" id="KW-0040">ANK repeat</keyword>
<dbReference type="AlphaFoldDB" id="N6UFB3"/>
<gene>
    <name evidence="5" type="ORF">RHSP_11380</name>
</gene>
<proteinExistence type="predicted"/>
<dbReference type="SUPFAM" id="SSF48403">
    <property type="entry name" value="Ankyrin repeat"/>
    <property type="match status" value="1"/>
</dbReference>
<dbReference type="GO" id="GO:0004842">
    <property type="term" value="F:ubiquitin-protein transferase activity"/>
    <property type="evidence" value="ECO:0007669"/>
    <property type="project" value="TreeGrafter"/>
</dbReference>
<keyword evidence="4" id="KW-0732">Signal</keyword>
<dbReference type="PROSITE" id="PS50297">
    <property type="entry name" value="ANK_REP_REGION"/>
    <property type="match status" value="2"/>
</dbReference>
<evidence type="ECO:0000256" key="3">
    <source>
        <dbReference type="PROSITE-ProRule" id="PRU00023"/>
    </source>
</evidence>
<name>N6UFB3_9HYPH</name>
<reference evidence="5 6" key="1">
    <citation type="journal article" date="2012" name="BMC Genomics">
        <title>Genomic basis of broad host range and environmental adaptability of Rhizobium tropici CIAT 899 and Rhizobium sp. PRF 81 which are used in inoculants for common bean (Phaseolus vulgaris L.).</title>
        <authorList>
            <person name="Ormeno-Orrillo E."/>
            <person name="Menna P."/>
            <person name="Almeida L.G."/>
            <person name="Ollero F.J."/>
            <person name="Nicolas M.F."/>
            <person name="Pains Rodrigues E."/>
            <person name="Shigueyoshi Nakatani A."/>
            <person name="Silva Batista J.S."/>
            <person name="Oliveira Chueire L.M."/>
            <person name="Souza R.C."/>
            <person name="Ribeiro Vasconcelos A.T."/>
            <person name="Megias M."/>
            <person name="Hungria M."/>
            <person name="Martinez-Romero E."/>
        </authorList>
    </citation>
    <scope>NUCLEOTIDE SEQUENCE [LARGE SCALE GENOMIC DNA]</scope>
    <source>
        <strain evidence="5 6">PRF 81</strain>
    </source>
</reference>
<sequence length="174" mass="18190">MDAITMFKSWISRQAVLSGIAAVATMSLGMFAVTASEAAAASAQCKKLDPNGRDVGGDTNFAIAIRDKKGDVVKKMLACGAQVNLKTTEGWYPLHTAAYYGPAATIDLLVSKGADVNARGDYDGWTPLHMATQQHDTAVVKALLKDGADKTIKSTTGKTAAEMATDPAIAALLK</sequence>
<feature type="signal peptide" evidence="4">
    <location>
        <begin position="1"/>
        <end position="32"/>
    </location>
</feature>
<protein>
    <submittedName>
        <fullName evidence="5">Uncharacterized protein</fullName>
    </submittedName>
</protein>
<keyword evidence="1" id="KW-0677">Repeat</keyword>
<evidence type="ECO:0000313" key="5">
    <source>
        <dbReference type="EMBL" id="ENN88863.1"/>
    </source>
</evidence>
<dbReference type="PROSITE" id="PS50088">
    <property type="entry name" value="ANK_REPEAT"/>
    <property type="match status" value="2"/>
</dbReference>
<dbReference type="Pfam" id="PF12796">
    <property type="entry name" value="Ank_2"/>
    <property type="match status" value="1"/>
</dbReference>
<evidence type="ECO:0000313" key="6">
    <source>
        <dbReference type="Proteomes" id="UP000012429"/>
    </source>
</evidence>
<dbReference type="OrthoDB" id="9812708at2"/>